<dbReference type="InterPro" id="IPR013087">
    <property type="entry name" value="Znf_C2H2_type"/>
</dbReference>
<evidence type="ECO:0000256" key="5">
    <source>
        <dbReference type="PROSITE-ProRule" id="PRU00042"/>
    </source>
</evidence>
<dbReference type="SMART" id="SM00355">
    <property type="entry name" value="ZnF_C2H2"/>
    <property type="match status" value="4"/>
</dbReference>
<dbReference type="FunFam" id="3.30.160.60:FF:000072">
    <property type="entry name" value="zinc finger protein 143 isoform X1"/>
    <property type="match status" value="1"/>
</dbReference>
<dbReference type="PROSITE" id="PS50157">
    <property type="entry name" value="ZINC_FINGER_C2H2_2"/>
    <property type="match status" value="4"/>
</dbReference>
<accession>A0A5A8E8X1</accession>
<evidence type="ECO:0000256" key="4">
    <source>
        <dbReference type="ARBA" id="ARBA00022833"/>
    </source>
</evidence>
<dbReference type="Proteomes" id="UP000322899">
    <property type="component" value="Unassembled WGS sequence"/>
</dbReference>
<gene>
    <name evidence="8" type="ORF">FNF27_04403</name>
</gene>
<protein>
    <recommendedName>
        <fullName evidence="7">C2H2-type domain-containing protein</fullName>
    </recommendedName>
</protein>
<feature type="domain" description="C2H2-type" evidence="7">
    <location>
        <begin position="835"/>
        <end position="856"/>
    </location>
</feature>
<feature type="region of interest" description="Disordered" evidence="6">
    <location>
        <begin position="375"/>
        <end position="396"/>
    </location>
</feature>
<dbReference type="PROSITE" id="PS00028">
    <property type="entry name" value="ZINC_FINGER_C2H2_1"/>
    <property type="match status" value="3"/>
</dbReference>
<proteinExistence type="predicted"/>
<evidence type="ECO:0000259" key="7">
    <source>
        <dbReference type="PROSITE" id="PS50157"/>
    </source>
</evidence>
<feature type="region of interest" description="Disordered" evidence="6">
    <location>
        <begin position="471"/>
        <end position="740"/>
    </location>
</feature>
<dbReference type="GO" id="GO:0008270">
    <property type="term" value="F:zinc ion binding"/>
    <property type="evidence" value="ECO:0007669"/>
    <property type="project" value="UniProtKB-KW"/>
</dbReference>
<feature type="region of interest" description="Disordered" evidence="6">
    <location>
        <begin position="1"/>
        <end position="29"/>
    </location>
</feature>
<dbReference type="EMBL" id="VLTO01000025">
    <property type="protein sequence ID" value="KAA0174182.1"/>
    <property type="molecule type" value="Genomic_DNA"/>
</dbReference>
<dbReference type="Pfam" id="PF00096">
    <property type="entry name" value="zf-C2H2"/>
    <property type="match status" value="1"/>
</dbReference>
<dbReference type="InterPro" id="IPR036236">
    <property type="entry name" value="Znf_C2H2_sf"/>
</dbReference>
<keyword evidence="4" id="KW-0862">Zinc</keyword>
<organism evidence="8 9">
    <name type="scientific">Cafeteria roenbergensis</name>
    <name type="common">Marine flagellate</name>
    <dbReference type="NCBI Taxonomy" id="33653"/>
    <lineage>
        <taxon>Eukaryota</taxon>
        <taxon>Sar</taxon>
        <taxon>Stramenopiles</taxon>
        <taxon>Bigyra</taxon>
        <taxon>Opalozoa</taxon>
        <taxon>Bicosoecida</taxon>
        <taxon>Cafeteriaceae</taxon>
        <taxon>Cafeteria</taxon>
    </lineage>
</organism>
<dbReference type="GO" id="GO:0000978">
    <property type="term" value="F:RNA polymerase II cis-regulatory region sequence-specific DNA binding"/>
    <property type="evidence" value="ECO:0007669"/>
    <property type="project" value="TreeGrafter"/>
</dbReference>
<feature type="domain" description="C2H2-type" evidence="7">
    <location>
        <begin position="743"/>
        <end position="772"/>
    </location>
</feature>
<keyword evidence="1" id="KW-0479">Metal-binding</keyword>
<dbReference type="AlphaFoldDB" id="A0A5A8E8X1"/>
<name>A0A5A8E8X1_CAFRO</name>
<evidence type="ECO:0000256" key="2">
    <source>
        <dbReference type="ARBA" id="ARBA00022737"/>
    </source>
</evidence>
<evidence type="ECO:0000313" key="8">
    <source>
        <dbReference type="EMBL" id="KAA0174182.1"/>
    </source>
</evidence>
<evidence type="ECO:0000313" key="9">
    <source>
        <dbReference type="Proteomes" id="UP000322899"/>
    </source>
</evidence>
<dbReference type="GO" id="GO:0005634">
    <property type="term" value="C:nucleus"/>
    <property type="evidence" value="ECO:0007669"/>
    <property type="project" value="UniProtKB-ARBA"/>
</dbReference>
<feature type="region of interest" description="Disordered" evidence="6">
    <location>
        <begin position="62"/>
        <end position="87"/>
    </location>
</feature>
<dbReference type="OrthoDB" id="6077919at2759"/>
<reference evidence="8 9" key="1">
    <citation type="submission" date="2019-07" db="EMBL/GenBank/DDBJ databases">
        <title>Genomes of Cafeteria roenbergensis.</title>
        <authorList>
            <person name="Fischer M.G."/>
            <person name="Hackl T."/>
            <person name="Roman M."/>
        </authorList>
    </citation>
    <scope>NUCLEOTIDE SEQUENCE [LARGE SCALE GENOMIC DNA]</scope>
    <source>
        <strain evidence="8 9">E4-10P</strain>
    </source>
</reference>
<evidence type="ECO:0000256" key="6">
    <source>
        <dbReference type="SAM" id="MobiDB-lite"/>
    </source>
</evidence>
<feature type="domain" description="C2H2-type" evidence="7">
    <location>
        <begin position="773"/>
        <end position="803"/>
    </location>
</feature>
<evidence type="ECO:0000256" key="3">
    <source>
        <dbReference type="ARBA" id="ARBA00022771"/>
    </source>
</evidence>
<dbReference type="PANTHER" id="PTHR19818">
    <property type="entry name" value="ZINC FINGER PROTEIN ZIC AND GLI"/>
    <property type="match status" value="1"/>
</dbReference>
<feature type="region of interest" description="Disordered" evidence="6">
    <location>
        <begin position="270"/>
        <end position="293"/>
    </location>
</feature>
<dbReference type="GO" id="GO:0045944">
    <property type="term" value="P:positive regulation of transcription by RNA polymerase II"/>
    <property type="evidence" value="ECO:0007669"/>
    <property type="project" value="UniProtKB-ARBA"/>
</dbReference>
<feature type="compositionally biased region" description="Low complexity" evidence="6">
    <location>
        <begin position="613"/>
        <end position="628"/>
    </location>
</feature>
<dbReference type="SUPFAM" id="SSF57667">
    <property type="entry name" value="beta-beta-alpha zinc fingers"/>
    <property type="match status" value="2"/>
</dbReference>
<feature type="compositionally biased region" description="Acidic residues" evidence="6">
    <location>
        <begin position="643"/>
        <end position="660"/>
    </location>
</feature>
<feature type="compositionally biased region" description="Acidic residues" evidence="6">
    <location>
        <begin position="693"/>
        <end position="712"/>
    </location>
</feature>
<dbReference type="GO" id="GO:0000981">
    <property type="term" value="F:DNA-binding transcription factor activity, RNA polymerase II-specific"/>
    <property type="evidence" value="ECO:0007669"/>
    <property type="project" value="TreeGrafter"/>
</dbReference>
<dbReference type="InterPro" id="IPR050329">
    <property type="entry name" value="GLI_C2H2-zinc-finger"/>
</dbReference>
<feature type="compositionally biased region" description="Basic residues" evidence="6">
    <location>
        <begin position="665"/>
        <end position="675"/>
    </location>
</feature>
<sequence length="867" mass="91847">MQRRAGMPRHGGLDGPPAAEELTHGSVPLDAPGHAHRLLGSDVLAPGWAEPGVALHRLGPARGGRRAAAMPATPERADPSTQMPTESGDDHVELLGLGSGTVWHHLKTHQPQSEALLQHPPLSPTAYGSLPLDAPGITHRFVDGATTAPGWAGPGVALHRLGPARGGRRAAAMLATPERADPSTQMPTKSGDDHVELLGLGSGTVWHHLKTHQPQSEALLQNPPLSPTAYGSVLLDAPGITHRFVDGATPTAPGWAEPGVALHRLGPARGGRRAAAMPATPERADPSTQMPTKSGDDHVELLGLGSGTVWHHLKTHQPQSEALLQHPPLSPTAYGSVLLDAPGITHRFVDGTTTAPGWAEPGVALHRLGPARGGRRAAAMPATPERADPSTQMPTKSGDDHVELLGLGSGTVWHHLKTHQPQSEALLQHPPLSPTAYGSLPLDAPGITHRFVDGTTTAPGWAGPGVALHRLGPARGGRRAAAMPATPEGANPGAHTPTTQNGGGAQCAARSPSVLWRTPSPPYEADAEQLDLPPLGSGTYDEHPADMEQQDDWRVGCSSSTPTHSSSHAPRPAGKRPRDDSEEEPLAKRPALAPLSGSGCLAPTTGSMDRLEAPGQVGAVAAPGAEAPESADEPQDHAVPSDGADDRDDDGDDGADEEGYDPAPARRRRRPAARRVRLERNARRLMQERADASDDEDDRDDGGDDGADEEGYDPAPARRRRRPAARRAQMGAAAGRGCSSKDHACTYPGCAKAFKSNSDLAAHMRTHTGEKPLKCKYEGCDAAFAHSSNRRQHERSKHEKVKRYHCRFPRCKKEYAHPTSRNDHEAVQHRGERPYTCKLCWASFTARANLTRHRKLGQCPGSDGDDS</sequence>
<dbReference type="FunFam" id="3.30.160.60:FF:000110">
    <property type="entry name" value="Zinc finger protein-like"/>
    <property type="match status" value="1"/>
</dbReference>
<feature type="compositionally biased region" description="Basic and acidic residues" evidence="6">
    <location>
        <begin position="540"/>
        <end position="554"/>
    </location>
</feature>
<feature type="domain" description="C2H2-type" evidence="7">
    <location>
        <begin position="804"/>
        <end position="834"/>
    </location>
</feature>
<keyword evidence="2" id="KW-0677">Repeat</keyword>
<keyword evidence="3 5" id="KW-0863">Zinc-finger</keyword>
<feature type="compositionally biased region" description="Low complexity" evidence="6">
    <location>
        <begin position="558"/>
        <end position="568"/>
    </location>
</feature>
<dbReference type="PANTHER" id="PTHR19818:SF139">
    <property type="entry name" value="PAIR-RULE PROTEIN ODD-PAIRED"/>
    <property type="match status" value="1"/>
</dbReference>
<feature type="compositionally biased region" description="Low complexity" evidence="6">
    <location>
        <begin position="726"/>
        <end position="737"/>
    </location>
</feature>
<dbReference type="Gene3D" id="3.30.160.60">
    <property type="entry name" value="Classic Zinc Finger"/>
    <property type="match status" value="3"/>
</dbReference>
<comment type="caution">
    <text evidence="8">The sequence shown here is derived from an EMBL/GenBank/DDBJ whole genome shotgun (WGS) entry which is preliminary data.</text>
</comment>
<evidence type="ECO:0000256" key="1">
    <source>
        <dbReference type="ARBA" id="ARBA00022723"/>
    </source>
</evidence>
<feature type="compositionally biased region" description="Basic and acidic residues" evidence="6">
    <location>
        <begin position="676"/>
        <end position="692"/>
    </location>
</feature>